<dbReference type="AlphaFoldDB" id="A0A4R8DN79"/>
<accession>A0A4R8DN79</accession>
<dbReference type="RefSeq" id="WP_133989636.1">
    <property type="nucleotide sequence ID" value="NZ_SODV01000001.1"/>
</dbReference>
<evidence type="ECO:0000313" key="1">
    <source>
        <dbReference type="EMBL" id="TDW99155.1"/>
    </source>
</evidence>
<sequence length="71" mass="7128">MLQTIPTSNLSRAEMKNIMGGVAPAASEWNCGGTFVCWYGLTNPAGSCGFSTCDYAGGCEPAEIGCGGGAS</sequence>
<evidence type="ECO:0000313" key="2">
    <source>
        <dbReference type="Proteomes" id="UP000294498"/>
    </source>
</evidence>
<gene>
    <name evidence="1" type="ORF">EDB95_0163</name>
</gene>
<keyword evidence="2" id="KW-1185">Reference proteome</keyword>
<organism evidence="1 2">
    <name type="scientific">Dinghuibacter silviterrae</name>
    <dbReference type="NCBI Taxonomy" id="1539049"/>
    <lineage>
        <taxon>Bacteria</taxon>
        <taxon>Pseudomonadati</taxon>
        <taxon>Bacteroidota</taxon>
        <taxon>Chitinophagia</taxon>
        <taxon>Chitinophagales</taxon>
        <taxon>Chitinophagaceae</taxon>
        <taxon>Dinghuibacter</taxon>
    </lineage>
</organism>
<comment type="caution">
    <text evidence="1">The sequence shown here is derived from an EMBL/GenBank/DDBJ whole genome shotgun (WGS) entry which is preliminary data.</text>
</comment>
<dbReference type="EMBL" id="SODV01000001">
    <property type="protein sequence ID" value="TDW99155.1"/>
    <property type="molecule type" value="Genomic_DNA"/>
</dbReference>
<reference evidence="1 2" key="1">
    <citation type="submission" date="2019-03" db="EMBL/GenBank/DDBJ databases">
        <title>Genomic Encyclopedia of Type Strains, Phase IV (KMG-IV): sequencing the most valuable type-strain genomes for metagenomic binning, comparative biology and taxonomic classification.</title>
        <authorList>
            <person name="Goeker M."/>
        </authorList>
    </citation>
    <scope>NUCLEOTIDE SEQUENCE [LARGE SCALE GENOMIC DNA]</scope>
    <source>
        <strain evidence="1 2">DSM 100059</strain>
    </source>
</reference>
<name>A0A4R8DN79_9BACT</name>
<proteinExistence type="predicted"/>
<dbReference type="Proteomes" id="UP000294498">
    <property type="component" value="Unassembled WGS sequence"/>
</dbReference>
<protein>
    <submittedName>
        <fullName evidence="1">Uncharacterized protein</fullName>
    </submittedName>
</protein>